<comment type="catalytic activity">
    <reaction evidence="1 7">
        <text>Cleavage of hydrophobic, N-terminal signal or leader sequences from secreted and periplasmic proteins.</text>
        <dbReference type="EC" id="3.4.21.89"/>
    </reaction>
</comment>
<name>A0ABN8GXH5_9BACL</name>
<feature type="compositionally biased region" description="Basic and acidic residues" evidence="9">
    <location>
        <begin position="22"/>
        <end position="46"/>
    </location>
</feature>
<dbReference type="SUPFAM" id="SSF51306">
    <property type="entry name" value="LexA/Signal peptidase"/>
    <property type="match status" value="1"/>
</dbReference>
<dbReference type="InterPro" id="IPR036286">
    <property type="entry name" value="LexA/Signal_pep-like_sf"/>
</dbReference>
<evidence type="ECO:0000256" key="9">
    <source>
        <dbReference type="SAM" id="MobiDB-lite"/>
    </source>
</evidence>
<dbReference type="PANTHER" id="PTHR43390:SF1">
    <property type="entry name" value="CHLOROPLAST PROCESSING PEPTIDASE"/>
    <property type="match status" value="1"/>
</dbReference>
<sequence length="226" mass="25775">MTKLSDSLNEAEPASIGPRKRSGADNKPPKVSKPDKPRKREKDKKPGKPMPKWAAELWDWGRTLVIAVTIVLLVHYFVFNLSTVEGHSMEPTLLEKEWLFVNKLPYRFGSPERGDVIILEDPSENGPEKKKLLVKRIIGIPGDTIEIRERQLYRNGELVIEAYTDSEIDDMDYGPIKIDADKYYVMGDNRHANGSKDSREFGPVSRELIKGRADFILWPITKMNAL</sequence>
<dbReference type="CDD" id="cd06530">
    <property type="entry name" value="S26_SPase_I"/>
    <property type="match status" value="1"/>
</dbReference>
<dbReference type="InterPro" id="IPR019757">
    <property type="entry name" value="Pept_S26A_signal_pept_1_Lys-AS"/>
</dbReference>
<feature type="region of interest" description="Disordered" evidence="9">
    <location>
        <begin position="1"/>
        <end position="50"/>
    </location>
</feature>
<keyword evidence="12" id="KW-1185">Reference proteome</keyword>
<feature type="domain" description="Peptidase S26" evidence="10">
    <location>
        <begin position="58"/>
        <end position="218"/>
    </location>
</feature>
<evidence type="ECO:0000256" key="3">
    <source>
        <dbReference type="ARBA" id="ARBA00009370"/>
    </source>
</evidence>
<feature type="transmembrane region" description="Helical" evidence="7">
    <location>
        <begin position="60"/>
        <end position="79"/>
    </location>
</feature>
<dbReference type="Gene3D" id="2.10.109.10">
    <property type="entry name" value="Umud Fragment, subunit A"/>
    <property type="match status" value="1"/>
</dbReference>
<dbReference type="PROSITE" id="PS00760">
    <property type="entry name" value="SPASE_I_2"/>
    <property type="match status" value="1"/>
</dbReference>
<keyword evidence="7" id="KW-0472">Membrane</keyword>
<evidence type="ECO:0000313" key="11">
    <source>
        <dbReference type="EMBL" id="CAH1218593.1"/>
    </source>
</evidence>
<dbReference type="EC" id="3.4.21.89" evidence="4 7"/>
<organism evidence="11 12">
    <name type="scientific">Paenibacillus plantiphilus</name>
    <dbReference type="NCBI Taxonomy" id="2905650"/>
    <lineage>
        <taxon>Bacteria</taxon>
        <taxon>Bacillati</taxon>
        <taxon>Bacillota</taxon>
        <taxon>Bacilli</taxon>
        <taxon>Bacillales</taxon>
        <taxon>Paenibacillaceae</taxon>
        <taxon>Paenibacillus</taxon>
    </lineage>
</organism>
<proteinExistence type="inferred from homology"/>
<gene>
    <name evidence="11" type="ORF">PAECIP111893_04451</name>
</gene>
<evidence type="ECO:0000313" key="12">
    <source>
        <dbReference type="Proteomes" id="UP000838686"/>
    </source>
</evidence>
<evidence type="ECO:0000256" key="4">
    <source>
        <dbReference type="ARBA" id="ARBA00013208"/>
    </source>
</evidence>
<evidence type="ECO:0000256" key="8">
    <source>
        <dbReference type="RuleBase" id="RU362042"/>
    </source>
</evidence>
<evidence type="ECO:0000256" key="1">
    <source>
        <dbReference type="ARBA" id="ARBA00000677"/>
    </source>
</evidence>
<dbReference type="NCBIfam" id="TIGR02227">
    <property type="entry name" value="sigpep_I_bact"/>
    <property type="match status" value="1"/>
</dbReference>
<reference evidence="11" key="1">
    <citation type="submission" date="2022-01" db="EMBL/GenBank/DDBJ databases">
        <authorList>
            <person name="Criscuolo A."/>
        </authorList>
    </citation>
    <scope>NUCLEOTIDE SEQUENCE</scope>
    <source>
        <strain evidence="11">CIP111893</strain>
    </source>
</reference>
<keyword evidence="7" id="KW-0812">Transmembrane</keyword>
<comment type="caution">
    <text evidence="11">The sequence shown here is derived from an EMBL/GenBank/DDBJ whole genome shotgun (WGS) entry which is preliminary data.</text>
</comment>
<dbReference type="RefSeq" id="WP_236344912.1">
    <property type="nucleotide sequence ID" value="NZ_CAKMMF010000031.1"/>
</dbReference>
<keyword evidence="5 7" id="KW-0645">Protease</keyword>
<dbReference type="InterPro" id="IPR019533">
    <property type="entry name" value="Peptidase_S26"/>
</dbReference>
<keyword evidence="6 7" id="KW-0378">Hydrolase</keyword>
<evidence type="ECO:0000259" key="10">
    <source>
        <dbReference type="Pfam" id="PF10502"/>
    </source>
</evidence>
<accession>A0ABN8GXH5</accession>
<dbReference type="InterPro" id="IPR019756">
    <property type="entry name" value="Pept_S26A_signal_pept_1_Ser-AS"/>
</dbReference>
<dbReference type="EMBL" id="CAKMMF010000031">
    <property type="protein sequence ID" value="CAH1218593.1"/>
    <property type="molecule type" value="Genomic_DNA"/>
</dbReference>
<dbReference type="PRINTS" id="PR00727">
    <property type="entry name" value="LEADERPTASE"/>
</dbReference>
<comment type="subcellular location">
    <subcellularLocation>
        <location evidence="2">Cell membrane</location>
        <topology evidence="2">Single-pass type II membrane protein</topology>
    </subcellularLocation>
    <subcellularLocation>
        <location evidence="8">Membrane</location>
        <topology evidence="8">Single-pass type II membrane protein</topology>
    </subcellularLocation>
</comment>
<evidence type="ECO:0000256" key="6">
    <source>
        <dbReference type="ARBA" id="ARBA00022801"/>
    </source>
</evidence>
<protein>
    <recommendedName>
        <fullName evidence="4 7">Signal peptidase I</fullName>
        <ecNumber evidence="4 7">3.4.21.89</ecNumber>
    </recommendedName>
</protein>
<evidence type="ECO:0000256" key="2">
    <source>
        <dbReference type="ARBA" id="ARBA00004401"/>
    </source>
</evidence>
<evidence type="ECO:0000256" key="5">
    <source>
        <dbReference type="ARBA" id="ARBA00022670"/>
    </source>
</evidence>
<comment type="similarity">
    <text evidence="3 8">Belongs to the peptidase S26 family.</text>
</comment>
<dbReference type="Pfam" id="PF10502">
    <property type="entry name" value="Peptidase_S26"/>
    <property type="match status" value="1"/>
</dbReference>
<dbReference type="PANTHER" id="PTHR43390">
    <property type="entry name" value="SIGNAL PEPTIDASE I"/>
    <property type="match status" value="1"/>
</dbReference>
<evidence type="ECO:0000256" key="7">
    <source>
        <dbReference type="RuleBase" id="RU003993"/>
    </source>
</evidence>
<dbReference type="Proteomes" id="UP000838686">
    <property type="component" value="Unassembled WGS sequence"/>
</dbReference>
<keyword evidence="7" id="KW-1133">Transmembrane helix</keyword>
<dbReference type="InterPro" id="IPR000223">
    <property type="entry name" value="Pept_S26A_signal_pept_1"/>
</dbReference>
<dbReference type="PROSITE" id="PS00501">
    <property type="entry name" value="SPASE_I_1"/>
    <property type="match status" value="1"/>
</dbReference>